<comment type="caution">
    <text evidence="2">The sequence shown here is derived from an EMBL/GenBank/DDBJ whole genome shotgun (WGS) entry which is preliminary data.</text>
</comment>
<name>A0A6N9SYN4_9HYPH</name>
<reference evidence="2 3" key="1">
    <citation type="submission" date="2020-01" db="EMBL/GenBank/DDBJ databases">
        <title>Jiella pacifica sp. nov.</title>
        <authorList>
            <person name="Xue Z."/>
            <person name="Zhu S."/>
            <person name="Chen J."/>
            <person name="Yang J."/>
        </authorList>
    </citation>
    <scope>NUCLEOTIDE SEQUENCE [LARGE SCALE GENOMIC DNA]</scope>
    <source>
        <strain evidence="2 3">40Bstr34</strain>
    </source>
</reference>
<organism evidence="2 3">
    <name type="scientific">Jiella pacifica</name>
    <dbReference type="NCBI Taxonomy" id="2696469"/>
    <lineage>
        <taxon>Bacteria</taxon>
        <taxon>Pseudomonadati</taxon>
        <taxon>Pseudomonadota</taxon>
        <taxon>Alphaproteobacteria</taxon>
        <taxon>Hyphomicrobiales</taxon>
        <taxon>Aurantimonadaceae</taxon>
        <taxon>Jiella</taxon>
    </lineage>
</organism>
<evidence type="ECO:0000256" key="1">
    <source>
        <dbReference type="SAM" id="SignalP"/>
    </source>
</evidence>
<evidence type="ECO:0000313" key="3">
    <source>
        <dbReference type="Proteomes" id="UP000469011"/>
    </source>
</evidence>
<dbReference type="Proteomes" id="UP000469011">
    <property type="component" value="Unassembled WGS sequence"/>
</dbReference>
<dbReference type="EMBL" id="JAAAMG010000004">
    <property type="protein sequence ID" value="NDW04194.1"/>
    <property type="molecule type" value="Genomic_DNA"/>
</dbReference>
<gene>
    <name evidence="2" type="ORF">GTK09_07100</name>
</gene>
<dbReference type="RefSeq" id="WP_163462262.1">
    <property type="nucleotide sequence ID" value="NZ_JAAAMG010000004.1"/>
</dbReference>
<sequence length="117" mass="12312">MRSFFGTSLAAAGFAAAGLAANLAGATPAEAKPARCFTTDDGYYPCDFRATDRAGSFDIAAPGKPTFSLIVERPGFASAFADFGTGRNVSLPGMYVRERDQPACWSNPETATKICAW</sequence>
<protein>
    <recommendedName>
        <fullName evidence="4">Peptidase inhibitor family I36</fullName>
    </recommendedName>
</protein>
<dbReference type="AlphaFoldDB" id="A0A6N9SYN4"/>
<evidence type="ECO:0000313" key="2">
    <source>
        <dbReference type="EMBL" id="NDW04194.1"/>
    </source>
</evidence>
<evidence type="ECO:0008006" key="4">
    <source>
        <dbReference type="Google" id="ProtNLM"/>
    </source>
</evidence>
<keyword evidence="1" id="KW-0732">Signal</keyword>
<keyword evidence="3" id="KW-1185">Reference proteome</keyword>
<feature type="signal peptide" evidence="1">
    <location>
        <begin position="1"/>
        <end position="31"/>
    </location>
</feature>
<proteinExistence type="predicted"/>
<accession>A0A6N9SYN4</accession>
<feature type="chain" id="PRO_5026725431" description="Peptidase inhibitor family I36" evidence="1">
    <location>
        <begin position="32"/>
        <end position="117"/>
    </location>
</feature>